<evidence type="ECO:0000313" key="2">
    <source>
        <dbReference type="EMBL" id="EGZ07379.1"/>
    </source>
</evidence>
<dbReference type="KEGG" id="psoj:PHYSODRAFT_306576"/>
<name>G5A9U9_PHYSP</name>
<dbReference type="RefSeq" id="XP_009536945.1">
    <property type="nucleotide sequence ID" value="XM_009538650.1"/>
</dbReference>
<feature type="region of interest" description="Disordered" evidence="1">
    <location>
        <begin position="217"/>
        <end position="273"/>
    </location>
</feature>
<feature type="compositionally biased region" description="Acidic residues" evidence="1">
    <location>
        <begin position="259"/>
        <end position="273"/>
    </location>
</feature>
<dbReference type="GeneID" id="20642744"/>
<dbReference type="Proteomes" id="UP000002640">
    <property type="component" value="Unassembled WGS sequence"/>
</dbReference>
<reference evidence="2 3" key="1">
    <citation type="journal article" date="2006" name="Science">
        <title>Phytophthora genome sequences uncover evolutionary origins and mechanisms of pathogenesis.</title>
        <authorList>
            <person name="Tyler B.M."/>
            <person name="Tripathy S."/>
            <person name="Zhang X."/>
            <person name="Dehal P."/>
            <person name="Jiang R.H."/>
            <person name="Aerts A."/>
            <person name="Arredondo F.D."/>
            <person name="Baxter L."/>
            <person name="Bensasson D."/>
            <person name="Beynon J.L."/>
            <person name="Chapman J."/>
            <person name="Damasceno C.M."/>
            <person name="Dorrance A.E."/>
            <person name="Dou D."/>
            <person name="Dickerman A.W."/>
            <person name="Dubchak I.L."/>
            <person name="Garbelotto M."/>
            <person name="Gijzen M."/>
            <person name="Gordon S.G."/>
            <person name="Govers F."/>
            <person name="Grunwald N.J."/>
            <person name="Huang W."/>
            <person name="Ivors K.L."/>
            <person name="Jones R.W."/>
            <person name="Kamoun S."/>
            <person name="Krampis K."/>
            <person name="Lamour K.H."/>
            <person name="Lee M.K."/>
            <person name="McDonald W.H."/>
            <person name="Medina M."/>
            <person name="Meijer H.J."/>
            <person name="Nordberg E.K."/>
            <person name="Maclean D.J."/>
            <person name="Ospina-Giraldo M.D."/>
            <person name="Morris P.F."/>
            <person name="Phuntumart V."/>
            <person name="Putnam N.H."/>
            <person name="Rash S."/>
            <person name="Rose J.K."/>
            <person name="Sakihama Y."/>
            <person name="Salamov A.A."/>
            <person name="Savidor A."/>
            <person name="Scheuring C.F."/>
            <person name="Smith B.M."/>
            <person name="Sobral B.W."/>
            <person name="Terry A."/>
            <person name="Torto-Alalibo T.A."/>
            <person name="Win J."/>
            <person name="Xu Z."/>
            <person name="Zhang H."/>
            <person name="Grigoriev I.V."/>
            <person name="Rokhsar D.S."/>
            <person name="Boore J.L."/>
        </authorList>
    </citation>
    <scope>NUCLEOTIDE SEQUENCE [LARGE SCALE GENOMIC DNA]</scope>
    <source>
        <strain evidence="2 3">P6497</strain>
    </source>
</reference>
<feature type="compositionally biased region" description="Basic and acidic residues" evidence="1">
    <location>
        <begin position="217"/>
        <end position="245"/>
    </location>
</feature>
<organism evidence="2 3">
    <name type="scientific">Phytophthora sojae (strain P6497)</name>
    <name type="common">Soybean stem and root rot agent</name>
    <name type="synonym">Phytophthora megasperma f. sp. glycines</name>
    <dbReference type="NCBI Taxonomy" id="1094619"/>
    <lineage>
        <taxon>Eukaryota</taxon>
        <taxon>Sar</taxon>
        <taxon>Stramenopiles</taxon>
        <taxon>Oomycota</taxon>
        <taxon>Peronosporomycetes</taxon>
        <taxon>Peronosporales</taxon>
        <taxon>Peronosporaceae</taxon>
        <taxon>Phytophthora</taxon>
    </lineage>
</organism>
<sequence>MSCAQQRHGFVIRLNRKENGTTSVPQRHIIRADVVNVFAELQQQPRHPLTALPQVQQTRVGEAPEHQARAITLTPEPNRDRATALDPHGPEIGVRQGSEHPNQVEAADRLSQGRSEHGQPLQHAELLTERRLAEPLQQLEPVVIPDVEPDIPATRLVADEPDDRRYLYIRIVEWFYDGEEMSAEVPWHNTIEPVRNLTPADQAEAQHLLRAHQDRAEALRRNSSEPTRVRTPEFRAEAKRQDRNQRAQARVWARRNASEDEQEGQSSSEEEEE</sequence>
<evidence type="ECO:0000313" key="3">
    <source>
        <dbReference type="Proteomes" id="UP000002640"/>
    </source>
</evidence>
<proteinExistence type="predicted"/>
<dbReference type="AlphaFoldDB" id="G5A9U9"/>
<feature type="region of interest" description="Disordered" evidence="1">
    <location>
        <begin position="62"/>
        <end position="121"/>
    </location>
</feature>
<keyword evidence="3" id="KW-1185">Reference proteome</keyword>
<protein>
    <submittedName>
        <fullName evidence="2">Uncharacterized protein</fullName>
    </submittedName>
</protein>
<dbReference type="InParanoid" id="G5A9U9"/>
<gene>
    <name evidence="2" type="ORF">PHYSODRAFT_306576</name>
</gene>
<evidence type="ECO:0000256" key="1">
    <source>
        <dbReference type="SAM" id="MobiDB-lite"/>
    </source>
</evidence>
<accession>G5A9U9</accession>
<dbReference type="EMBL" id="JH159162">
    <property type="protein sequence ID" value="EGZ07379.1"/>
    <property type="molecule type" value="Genomic_DNA"/>
</dbReference>